<dbReference type="STRING" id="53345.LIU_07075"/>
<evidence type="ECO:0000313" key="1">
    <source>
        <dbReference type="EMBL" id="RCA10412.1"/>
    </source>
</evidence>
<dbReference type="AlphaFoldDB" id="A0A367CDF7"/>
<dbReference type="EMBL" id="LEPB01000004">
    <property type="protein sequence ID" value="RCA10412.1"/>
    <property type="molecule type" value="Genomic_DNA"/>
</dbReference>
<dbReference type="RefSeq" id="WP_113845478.1">
    <property type="nucleotide sequence ID" value="NZ_JAQLAZ010000002.1"/>
</dbReference>
<reference evidence="1 2" key="1">
    <citation type="submission" date="2015-06" db="EMBL/GenBank/DDBJ databases">
        <title>The Genome Sequence of Enterococcus durans 4EA1.</title>
        <authorList>
            <consortium name="The Broad Institute Genomics Platform"/>
            <consortium name="The Broad Institute Genome Sequencing Center for Infectious Disease"/>
            <person name="Earl A.M."/>
            <person name="Van Tyne D."/>
            <person name="Lebreton F."/>
            <person name="Saavedra J.T."/>
            <person name="Gilmore M.S."/>
            <person name="Manson Mcguire A."/>
            <person name="Clock S."/>
            <person name="Crupain M."/>
            <person name="Rangan U."/>
            <person name="Young S."/>
            <person name="Abouelleil A."/>
            <person name="Cao P."/>
            <person name="Chapman S.B."/>
            <person name="Griggs A."/>
            <person name="Priest M."/>
            <person name="Shea T."/>
            <person name="Wortman J."/>
            <person name="Nusbaum C."/>
            <person name="Birren B."/>
        </authorList>
    </citation>
    <scope>NUCLEOTIDE SEQUENCE [LARGE SCALE GENOMIC DNA]</scope>
    <source>
        <strain evidence="1 2">4EA1</strain>
    </source>
</reference>
<dbReference type="Proteomes" id="UP000252797">
    <property type="component" value="Unassembled WGS sequence"/>
</dbReference>
<comment type="caution">
    <text evidence="1">The sequence shown here is derived from an EMBL/GenBank/DDBJ whole genome shotgun (WGS) entry which is preliminary data.</text>
</comment>
<gene>
    <name evidence="1" type="ORF">EA71_01163</name>
</gene>
<sequence length="189" mass="22423">MNNPEKNPEEVYVAPTTRDLRNHPQSDKIRQIFVRSEENFFRHLSDLFVKEPEVYAKVEQIIFDKFQFSVPSLLEMVERKGENILRAPVLLPEYEEQRKEAVKKLYLACRDEAETAIFNAYHRNGYCIAEIVSPSFNRLIEETKNFERRRDNVRFAARALEACLKNLRRDKPINLINFYTKPARQGNDR</sequence>
<name>A0A367CDF7_9ENTE</name>
<proteinExistence type="predicted"/>
<protein>
    <submittedName>
        <fullName evidence="1">Uncharacterized protein</fullName>
    </submittedName>
</protein>
<accession>A0A367CDF7</accession>
<organism evidence="1 2">
    <name type="scientific">Enterococcus durans</name>
    <dbReference type="NCBI Taxonomy" id="53345"/>
    <lineage>
        <taxon>Bacteria</taxon>
        <taxon>Bacillati</taxon>
        <taxon>Bacillota</taxon>
        <taxon>Bacilli</taxon>
        <taxon>Lactobacillales</taxon>
        <taxon>Enterococcaceae</taxon>
        <taxon>Enterococcus</taxon>
    </lineage>
</organism>
<evidence type="ECO:0000313" key="2">
    <source>
        <dbReference type="Proteomes" id="UP000252797"/>
    </source>
</evidence>